<organism evidence="2 3">
    <name type="scientific">Yoonia algicola</name>
    <dbReference type="NCBI Taxonomy" id="3137368"/>
    <lineage>
        <taxon>Bacteria</taxon>
        <taxon>Pseudomonadati</taxon>
        <taxon>Pseudomonadota</taxon>
        <taxon>Alphaproteobacteria</taxon>
        <taxon>Rhodobacterales</taxon>
        <taxon>Paracoccaceae</taxon>
        <taxon>Yoonia</taxon>
    </lineage>
</organism>
<proteinExistence type="predicted"/>
<dbReference type="EC" id="2.3.1.-" evidence="2"/>
<evidence type="ECO:0000313" key="2">
    <source>
        <dbReference type="EMBL" id="WZU62569.1"/>
    </source>
</evidence>
<dbReference type="RefSeq" id="WP_342068972.1">
    <property type="nucleotide sequence ID" value="NZ_CP151762.1"/>
</dbReference>
<feature type="domain" description="N-acetyltransferase" evidence="1">
    <location>
        <begin position="145"/>
        <end position="279"/>
    </location>
</feature>
<dbReference type="Proteomes" id="UP001451782">
    <property type="component" value="Chromosome"/>
</dbReference>
<keyword evidence="3" id="KW-1185">Reference proteome</keyword>
<dbReference type="PROSITE" id="PS51186">
    <property type="entry name" value="GNAT"/>
    <property type="match status" value="1"/>
</dbReference>
<sequence>MIRVTEKDRAAVEAFLAQHIATSMFPLSNLRRFGMAGGHPRAMRFWLRWQAGTVTDALGVSEEGMVFPQCPTAPWGDVKVVLQGQNVKGILGDAAQVADLRAVLALSGDPGLDENEPLYGLSLADLIMPEVTNFRLISLKDAPRKLVVGWRRAYLEEVLPMPDEDFAMTAVKDIIGYIEADTHRVLYEGETPVAMTGFNAVLPEAVQIGGVYTPPELRARGYARRAVALHLAQARAACVEKASLFAASSQACKAYESIGFRRTGYFRILVYQEPQVIYG</sequence>
<protein>
    <submittedName>
        <fullName evidence="2">GNAT family N-acetyltransferase</fullName>
        <ecNumber evidence="2">2.3.1.-</ecNumber>
    </submittedName>
</protein>
<evidence type="ECO:0000259" key="1">
    <source>
        <dbReference type="PROSITE" id="PS51186"/>
    </source>
</evidence>
<dbReference type="InterPro" id="IPR016181">
    <property type="entry name" value="Acyl_CoA_acyltransferase"/>
</dbReference>
<dbReference type="EMBL" id="CP151762">
    <property type="protein sequence ID" value="WZU62569.1"/>
    <property type="molecule type" value="Genomic_DNA"/>
</dbReference>
<dbReference type="SUPFAM" id="SSF55729">
    <property type="entry name" value="Acyl-CoA N-acyltransferases (Nat)"/>
    <property type="match status" value="1"/>
</dbReference>
<dbReference type="AlphaFoldDB" id="A0AAN0LZU3"/>
<dbReference type="Pfam" id="PF00583">
    <property type="entry name" value="Acetyltransf_1"/>
    <property type="match status" value="1"/>
</dbReference>
<accession>A0AAN0LZU3</accession>
<name>A0AAN0LZU3_9RHOB</name>
<keyword evidence="2" id="KW-0012">Acyltransferase</keyword>
<keyword evidence="2" id="KW-0808">Transferase</keyword>
<dbReference type="Gene3D" id="3.40.630.30">
    <property type="match status" value="1"/>
</dbReference>
<reference evidence="2 3" key="1">
    <citation type="submission" date="2024-04" db="EMBL/GenBank/DDBJ databases">
        <title>Phylogenomic analyses of a clade within the roseobacter group suggest taxonomic reassignments of species of the genera Aestuariivita, Citreicella, Loktanella, Nautella, Pelagibaca, Ruegeria, Thalassobius, Thiobacimonas and Tropicibacter, and the proposal o.</title>
        <authorList>
            <person name="Jeon C.O."/>
        </authorList>
    </citation>
    <scope>NUCLEOTIDE SEQUENCE [LARGE SCALE GENOMIC DNA]</scope>
    <source>
        <strain evidence="2 3">G8-12</strain>
    </source>
</reference>
<gene>
    <name evidence="2" type="ORF">AABB28_11785</name>
</gene>
<dbReference type="KEGG" id="yag:AABB28_11785"/>
<dbReference type="InterPro" id="IPR000182">
    <property type="entry name" value="GNAT_dom"/>
</dbReference>
<evidence type="ECO:0000313" key="3">
    <source>
        <dbReference type="Proteomes" id="UP001451782"/>
    </source>
</evidence>
<dbReference type="GO" id="GO:0016747">
    <property type="term" value="F:acyltransferase activity, transferring groups other than amino-acyl groups"/>
    <property type="evidence" value="ECO:0007669"/>
    <property type="project" value="InterPro"/>
</dbReference>